<dbReference type="Gene3D" id="3.30.70.2650">
    <property type="match status" value="1"/>
</dbReference>
<name>A0ABV8LX87_9ACTN</name>
<dbReference type="InterPro" id="IPR048846">
    <property type="entry name" value="PaaX-like_central"/>
</dbReference>
<dbReference type="Gene3D" id="1.20.58.1460">
    <property type="match status" value="1"/>
</dbReference>
<proteinExistence type="predicted"/>
<feature type="domain" description="Transcriptional repressor PaaX-like N-terminal" evidence="1">
    <location>
        <begin position="46"/>
        <end position="111"/>
    </location>
</feature>
<organism evidence="4 5">
    <name type="scientific">Hamadaea flava</name>
    <dbReference type="NCBI Taxonomy" id="1742688"/>
    <lineage>
        <taxon>Bacteria</taxon>
        <taxon>Bacillati</taxon>
        <taxon>Actinomycetota</taxon>
        <taxon>Actinomycetes</taxon>
        <taxon>Micromonosporales</taxon>
        <taxon>Micromonosporaceae</taxon>
        <taxon>Hamadaea</taxon>
    </lineage>
</organism>
<feature type="domain" description="Transcriptional repressor PaaX-like central Cas2-like" evidence="3">
    <location>
        <begin position="134"/>
        <end position="205"/>
    </location>
</feature>
<dbReference type="Proteomes" id="UP001595816">
    <property type="component" value="Unassembled WGS sequence"/>
</dbReference>
<dbReference type="PANTHER" id="PTHR30319">
    <property type="entry name" value="PHENYLACETIC ACID REGULATOR-RELATED TRANSCRIPTIONAL REPRESSOR"/>
    <property type="match status" value="1"/>
</dbReference>
<dbReference type="EMBL" id="JBHSAY010000018">
    <property type="protein sequence ID" value="MFC4134915.1"/>
    <property type="molecule type" value="Genomic_DNA"/>
</dbReference>
<reference evidence="5" key="1">
    <citation type="journal article" date="2019" name="Int. J. Syst. Evol. Microbiol.">
        <title>The Global Catalogue of Microorganisms (GCM) 10K type strain sequencing project: providing services to taxonomists for standard genome sequencing and annotation.</title>
        <authorList>
            <consortium name="The Broad Institute Genomics Platform"/>
            <consortium name="The Broad Institute Genome Sequencing Center for Infectious Disease"/>
            <person name="Wu L."/>
            <person name="Ma J."/>
        </authorList>
    </citation>
    <scope>NUCLEOTIDE SEQUENCE [LARGE SCALE GENOMIC DNA]</scope>
    <source>
        <strain evidence="5">CGMCC 4.7289</strain>
    </source>
</reference>
<gene>
    <name evidence="4" type="ORF">ACFOZ4_30260</name>
</gene>
<accession>A0ABV8LX87</accession>
<dbReference type="Pfam" id="PF20803">
    <property type="entry name" value="PaaX_M"/>
    <property type="match status" value="1"/>
</dbReference>
<dbReference type="InterPro" id="IPR013225">
    <property type="entry name" value="PaaX_C"/>
</dbReference>
<evidence type="ECO:0000259" key="1">
    <source>
        <dbReference type="Pfam" id="PF07848"/>
    </source>
</evidence>
<dbReference type="Pfam" id="PF07848">
    <property type="entry name" value="PaaX"/>
    <property type="match status" value="1"/>
</dbReference>
<dbReference type="PANTHER" id="PTHR30319:SF1">
    <property type="entry name" value="TRANSCRIPTIONAL REPRESSOR PAAX"/>
    <property type="match status" value="1"/>
</dbReference>
<comment type="caution">
    <text evidence="4">The sequence shown here is derived from an EMBL/GenBank/DDBJ whole genome shotgun (WGS) entry which is preliminary data.</text>
</comment>
<dbReference type="PIRSF" id="PIRSF020623">
    <property type="entry name" value="PaaX"/>
    <property type="match status" value="1"/>
</dbReference>
<dbReference type="InterPro" id="IPR012906">
    <property type="entry name" value="PaaX-like_N"/>
</dbReference>
<feature type="domain" description="Transcriptional repressor PaaX-like C-terminal" evidence="2">
    <location>
        <begin position="218"/>
        <end position="306"/>
    </location>
</feature>
<evidence type="ECO:0000259" key="3">
    <source>
        <dbReference type="Pfam" id="PF20803"/>
    </source>
</evidence>
<dbReference type="InterPro" id="IPR036388">
    <property type="entry name" value="WH-like_DNA-bd_sf"/>
</dbReference>
<dbReference type="Pfam" id="PF08223">
    <property type="entry name" value="PaaX_C"/>
    <property type="match status" value="1"/>
</dbReference>
<evidence type="ECO:0000313" key="4">
    <source>
        <dbReference type="EMBL" id="MFC4134915.1"/>
    </source>
</evidence>
<dbReference type="InterPro" id="IPR011965">
    <property type="entry name" value="PaaX_trns_reg"/>
</dbReference>
<dbReference type="RefSeq" id="WP_253751641.1">
    <property type="nucleotide sequence ID" value="NZ_JAMZDZ010000001.1"/>
</dbReference>
<evidence type="ECO:0000259" key="2">
    <source>
        <dbReference type="Pfam" id="PF08223"/>
    </source>
</evidence>
<protein>
    <submittedName>
        <fullName evidence="4">PaaX family transcriptional regulator C-terminal domain-containing protein</fullName>
    </submittedName>
</protein>
<sequence>MGGAPDRGAVRRSAGVAVVSPFEIEEIFPDVAVGSRLPRRQQGTSAQALAATLIADYTLPDRVWLPSAAIVALLVESGVSSGAARTAISRLMRRGVLESSREGRHSSHRLTVDAAGELLAGGAWIARFGDRDRVWDGYWTLVAFSLPEEQSARRRSLRAELRWLGFAPLYDGLWVSPDEVNPTVERRLGAVAFGALTVFRARQEDLAVEVSRNPVDAWDLPAIAGHYQRFDERWRPLLPQVRQGEIAGAPAVHARTQIMDAYRRIPLLDPQLPTELLPAGWPRSQARDLFVAVYDGLAGPAEKHVRAVVSQAAAASRADAVRAQTVVRLAATGTS</sequence>
<evidence type="ECO:0000313" key="5">
    <source>
        <dbReference type="Proteomes" id="UP001595816"/>
    </source>
</evidence>
<dbReference type="Gene3D" id="1.10.10.10">
    <property type="entry name" value="Winged helix-like DNA-binding domain superfamily/Winged helix DNA-binding domain"/>
    <property type="match status" value="1"/>
</dbReference>
<keyword evidence="5" id="KW-1185">Reference proteome</keyword>